<dbReference type="Proteomes" id="UP000288805">
    <property type="component" value="Unassembled WGS sequence"/>
</dbReference>
<dbReference type="EMBL" id="QGNW01001888">
    <property type="protein sequence ID" value="RVW28542.1"/>
    <property type="molecule type" value="Genomic_DNA"/>
</dbReference>
<organism evidence="1 2">
    <name type="scientific">Vitis vinifera</name>
    <name type="common">Grape</name>
    <dbReference type="NCBI Taxonomy" id="29760"/>
    <lineage>
        <taxon>Eukaryota</taxon>
        <taxon>Viridiplantae</taxon>
        <taxon>Streptophyta</taxon>
        <taxon>Embryophyta</taxon>
        <taxon>Tracheophyta</taxon>
        <taxon>Spermatophyta</taxon>
        <taxon>Magnoliopsida</taxon>
        <taxon>eudicotyledons</taxon>
        <taxon>Gunneridae</taxon>
        <taxon>Pentapetalae</taxon>
        <taxon>rosids</taxon>
        <taxon>Vitales</taxon>
        <taxon>Vitaceae</taxon>
        <taxon>Viteae</taxon>
        <taxon>Vitis</taxon>
    </lineage>
</organism>
<protein>
    <recommendedName>
        <fullName evidence="3">Reverse transcriptase zinc-binding domain-containing protein</fullName>
    </recommendedName>
</protein>
<dbReference type="AlphaFoldDB" id="A0A438CZH7"/>
<proteinExistence type="predicted"/>
<name>A0A438CZH7_VITVI</name>
<comment type="caution">
    <text evidence="1">The sequence shown here is derived from an EMBL/GenBank/DDBJ whole genome shotgun (WGS) entry which is preliminary data.</text>
</comment>
<sequence length="66" mass="7841">MPFRFKNMWLKEGFKVKLQAWWESLNFRGTTSFVLVAKLKALKPLLREWNKNVFGNVEVNKDLALN</sequence>
<evidence type="ECO:0000313" key="1">
    <source>
        <dbReference type="EMBL" id="RVW28542.1"/>
    </source>
</evidence>
<reference evidence="1 2" key="1">
    <citation type="journal article" date="2018" name="PLoS Genet.">
        <title>Population sequencing reveals clonal diversity and ancestral inbreeding in the grapevine cultivar Chardonnay.</title>
        <authorList>
            <person name="Roach M.J."/>
            <person name="Johnson D.L."/>
            <person name="Bohlmann J."/>
            <person name="van Vuuren H.J."/>
            <person name="Jones S.J."/>
            <person name="Pretorius I.S."/>
            <person name="Schmidt S.A."/>
            <person name="Borneman A.R."/>
        </authorList>
    </citation>
    <scope>NUCLEOTIDE SEQUENCE [LARGE SCALE GENOMIC DNA]</scope>
    <source>
        <strain evidence="2">cv. Chardonnay</strain>
        <tissue evidence="1">Leaf</tissue>
    </source>
</reference>
<accession>A0A438CZH7</accession>
<evidence type="ECO:0008006" key="3">
    <source>
        <dbReference type="Google" id="ProtNLM"/>
    </source>
</evidence>
<gene>
    <name evidence="1" type="ORF">CK203_100578</name>
</gene>
<evidence type="ECO:0000313" key="2">
    <source>
        <dbReference type="Proteomes" id="UP000288805"/>
    </source>
</evidence>